<proteinExistence type="predicted"/>
<name>A0A1M5BDP0_9THEO</name>
<dbReference type="Pfam" id="PF13480">
    <property type="entry name" value="Acetyltransf_6"/>
    <property type="match status" value="1"/>
</dbReference>
<dbReference type="OrthoDB" id="9808976at2"/>
<sequence length="350" mass="41519">MGFTVVRRLEDLKKYESKWAGLQKIESFTPFLSYEWIVEWLKFFKKGRKPFILLGEENDELVSLMPLIGSMLRYRFIGYNNSDYIDIIDQKWRFEQIMSLARGAIPGDAIIDLEHIPEDSYFLKYIKENFKDDAAVIPQESCPYMELAPDWEQCKSGLNKRFRKNLEYSMRRLERDFRFEVVKPRSEVDVEVFMKHLIKFHQERWHKKMMPGAFYSEKIRQFHVSVAKKLFKRDFLILNAIKINEKIAAVIYGFKTDRCYYYYLSGFDQNYAKFSLGNVLVGLTVKEAIENGAKIFDFLRGNESYKYLWTDKEKRVYRVIISRGTIVSKALKGGVMAENSIVTYIKEKFS</sequence>
<dbReference type="Proteomes" id="UP000184088">
    <property type="component" value="Unassembled WGS sequence"/>
</dbReference>
<evidence type="ECO:0000313" key="2">
    <source>
        <dbReference type="EMBL" id="SHF40629.1"/>
    </source>
</evidence>
<dbReference type="AlphaFoldDB" id="A0A1M5BDP0"/>
<evidence type="ECO:0000313" key="3">
    <source>
        <dbReference type="Proteomes" id="UP000184088"/>
    </source>
</evidence>
<evidence type="ECO:0000259" key="1">
    <source>
        <dbReference type="Pfam" id="PF13480"/>
    </source>
</evidence>
<accession>A0A1M5BDP0</accession>
<dbReference type="RefSeq" id="WP_073344448.1">
    <property type="nucleotide sequence ID" value="NZ_FQVH01000021.1"/>
</dbReference>
<dbReference type="STRING" id="1121256.SAMN02746089_01854"/>
<protein>
    <submittedName>
        <fullName evidence="2">Acetyltransferase involved in cellulose biosynthesis, CelD/BcsL family</fullName>
    </submittedName>
</protein>
<dbReference type="InterPro" id="IPR038740">
    <property type="entry name" value="BioF2-like_GNAT_dom"/>
</dbReference>
<dbReference type="GO" id="GO:0016740">
    <property type="term" value="F:transferase activity"/>
    <property type="evidence" value="ECO:0007669"/>
    <property type="project" value="UniProtKB-KW"/>
</dbReference>
<dbReference type="EMBL" id="FQVH01000021">
    <property type="protein sequence ID" value="SHF40629.1"/>
    <property type="molecule type" value="Genomic_DNA"/>
</dbReference>
<gene>
    <name evidence="2" type="ORF">SAMN02746089_01854</name>
</gene>
<reference evidence="2 3" key="1">
    <citation type="submission" date="2016-11" db="EMBL/GenBank/DDBJ databases">
        <authorList>
            <person name="Jaros S."/>
            <person name="Januszkiewicz K."/>
            <person name="Wedrychowicz H."/>
        </authorList>
    </citation>
    <scope>NUCLEOTIDE SEQUENCE [LARGE SCALE GENOMIC DNA]</scope>
    <source>
        <strain evidence="2 3">DSM 17918</strain>
    </source>
</reference>
<organism evidence="2 3">
    <name type="scientific">Caldanaerobius fijiensis DSM 17918</name>
    <dbReference type="NCBI Taxonomy" id="1121256"/>
    <lineage>
        <taxon>Bacteria</taxon>
        <taxon>Bacillati</taxon>
        <taxon>Bacillota</taxon>
        <taxon>Clostridia</taxon>
        <taxon>Thermoanaerobacterales</taxon>
        <taxon>Thermoanaerobacteraceae</taxon>
        <taxon>Caldanaerobius</taxon>
    </lineage>
</organism>
<feature type="domain" description="BioF2-like acetyltransferase" evidence="1">
    <location>
        <begin position="160"/>
        <end position="306"/>
    </location>
</feature>
<dbReference type="InterPro" id="IPR016181">
    <property type="entry name" value="Acyl_CoA_acyltransferase"/>
</dbReference>
<keyword evidence="3" id="KW-1185">Reference proteome</keyword>
<keyword evidence="2" id="KW-0808">Transferase</keyword>
<dbReference type="Gene3D" id="3.40.630.30">
    <property type="match status" value="1"/>
</dbReference>
<dbReference type="SUPFAM" id="SSF55729">
    <property type="entry name" value="Acyl-CoA N-acyltransferases (Nat)"/>
    <property type="match status" value="1"/>
</dbReference>